<sequence>MCFLPDRSTLELKNRFVLAPMGSSMAQAEMITDPFIKYQILRAKGGVGLNTVEYTTVNQPREMLISPLSTRTV</sequence>
<protein>
    <recommendedName>
        <fullName evidence="3">NADH:flavin oxidoreductase/NADH oxidase N-terminal domain-containing protein</fullName>
    </recommendedName>
</protein>
<evidence type="ECO:0000313" key="1">
    <source>
        <dbReference type="EMBL" id="KWX81010.1"/>
    </source>
</evidence>
<comment type="caution">
    <text evidence="1">The sequence shown here is derived from an EMBL/GenBank/DDBJ whole genome shotgun (WGS) entry which is preliminary data.</text>
</comment>
<dbReference type="PATRIC" id="fig|483937.3.peg.6096"/>
<accession>A0A132UBR5</accession>
<name>A0A132UBR5_9BACL</name>
<dbReference type="AlphaFoldDB" id="A0A132UBR5"/>
<evidence type="ECO:0000313" key="2">
    <source>
        <dbReference type="Proteomes" id="UP000070475"/>
    </source>
</evidence>
<dbReference type="SUPFAM" id="SSF51395">
    <property type="entry name" value="FMN-linked oxidoreductases"/>
    <property type="match status" value="1"/>
</dbReference>
<gene>
    <name evidence="1" type="ORF">AMQ84_01385</name>
</gene>
<proteinExistence type="predicted"/>
<organism evidence="1 2">
    <name type="scientific">Paenibacillus riograndensis</name>
    <dbReference type="NCBI Taxonomy" id="483937"/>
    <lineage>
        <taxon>Bacteria</taxon>
        <taxon>Bacillati</taxon>
        <taxon>Bacillota</taxon>
        <taxon>Bacilli</taxon>
        <taxon>Bacillales</taxon>
        <taxon>Paenibacillaceae</taxon>
        <taxon>Paenibacillus</taxon>
        <taxon>Paenibacillus sonchi group</taxon>
    </lineage>
</organism>
<evidence type="ECO:0008006" key="3">
    <source>
        <dbReference type="Google" id="ProtNLM"/>
    </source>
</evidence>
<keyword evidence="2" id="KW-1185">Reference proteome</keyword>
<dbReference type="Gene3D" id="3.20.20.70">
    <property type="entry name" value="Aldolase class I"/>
    <property type="match status" value="1"/>
</dbReference>
<dbReference type="EMBL" id="LIRB01000082">
    <property type="protein sequence ID" value="KWX81010.1"/>
    <property type="molecule type" value="Genomic_DNA"/>
</dbReference>
<dbReference type="Proteomes" id="UP000070475">
    <property type="component" value="Unassembled WGS sequence"/>
</dbReference>
<dbReference type="InterPro" id="IPR013785">
    <property type="entry name" value="Aldolase_TIM"/>
</dbReference>
<reference evidence="1 2" key="1">
    <citation type="submission" date="2015-08" db="EMBL/GenBank/DDBJ databases">
        <title>Genomes of Paenibacillus riograndensis.</title>
        <authorList>
            <person name="Sant'Anna F.H."/>
            <person name="Souza R."/>
            <person name="Ambrosini A."/>
            <person name="Bach E."/>
            <person name="Fernandes G."/>
            <person name="Balsanelli E."/>
            <person name="Baura V.A."/>
            <person name="Pedrosa F.O."/>
            <person name="Souza E.M."/>
            <person name="Passaglia L."/>
        </authorList>
    </citation>
    <scope>NUCLEOTIDE SEQUENCE [LARGE SCALE GENOMIC DNA]</scope>
    <source>
        <strain evidence="1 2">CAS34</strain>
    </source>
</reference>